<dbReference type="EMBL" id="CP006272">
    <property type="protein sequence ID" value="AGZ43470.1"/>
    <property type="molecule type" value="Genomic_DNA"/>
</dbReference>
<dbReference type="InterPro" id="IPR026841">
    <property type="entry name" value="Aur1/Ipt1"/>
</dbReference>
<keyword evidence="4 6" id="KW-0472">Membrane</keyword>
<name>U5W638_9ACTN</name>
<dbReference type="PANTHER" id="PTHR31310:SF7">
    <property type="entry name" value="PA-PHOSPHATASE RELATED-FAMILY PROTEIN DDB_G0268928"/>
    <property type="match status" value="1"/>
</dbReference>
<evidence type="ECO:0000259" key="7">
    <source>
        <dbReference type="Pfam" id="PF14378"/>
    </source>
</evidence>
<dbReference type="GO" id="GO:0016020">
    <property type="term" value="C:membrane"/>
    <property type="evidence" value="ECO:0007669"/>
    <property type="project" value="UniProtKB-SubCell"/>
</dbReference>
<evidence type="ECO:0000256" key="6">
    <source>
        <dbReference type="SAM" id="Phobius"/>
    </source>
</evidence>
<dbReference type="eggNOG" id="COG3266">
    <property type="taxonomic scope" value="Bacteria"/>
</dbReference>
<proteinExistence type="predicted"/>
<reference evidence="8 9" key="1">
    <citation type="journal article" date="2014" name="J. Biotechnol.">
        <title>Complete genome sequence of the actinobacterium Actinoplanes friuliensis HAG 010964, producer of the lipopeptide antibiotic friulimycin.</title>
        <authorList>
            <person name="Ruckert C."/>
            <person name="Szczepanowski R."/>
            <person name="Albersmeier A."/>
            <person name="Goesmann A."/>
            <person name="Fischer N."/>
            <person name="Steinkamper A."/>
            <person name="Puhler A."/>
            <person name="Biener R."/>
            <person name="Schwartz D."/>
            <person name="Kalinowski J."/>
        </authorList>
    </citation>
    <scope>NUCLEOTIDE SEQUENCE [LARGE SCALE GENOMIC DNA]</scope>
    <source>
        <strain evidence="8 9">DSM 7358</strain>
    </source>
</reference>
<dbReference type="CDD" id="cd03386">
    <property type="entry name" value="PAP2_Aur1_like"/>
    <property type="match status" value="1"/>
</dbReference>
<organism evidence="8 9">
    <name type="scientific">Actinoplanes friuliensis DSM 7358</name>
    <dbReference type="NCBI Taxonomy" id="1246995"/>
    <lineage>
        <taxon>Bacteria</taxon>
        <taxon>Bacillati</taxon>
        <taxon>Actinomycetota</taxon>
        <taxon>Actinomycetes</taxon>
        <taxon>Micromonosporales</taxon>
        <taxon>Micromonosporaceae</taxon>
        <taxon>Actinoplanes</taxon>
    </lineage>
</organism>
<evidence type="ECO:0000256" key="4">
    <source>
        <dbReference type="ARBA" id="ARBA00023136"/>
    </source>
</evidence>
<keyword evidence="2 6" id="KW-0812">Transmembrane</keyword>
<evidence type="ECO:0000256" key="2">
    <source>
        <dbReference type="ARBA" id="ARBA00022692"/>
    </source>
</evidence>
<dbReference type="Proteomes" id="UP000017746">
    <property type="component" value="Chromosome"/>
</dbReference>
<dbReference type="STRING" id="1246995.AFR_26030"/>
<evidence type="ECO:0000256" key="5">
    <source>
        <dbReference type="SAM" id="MobiDB-lite"/>
    </source>
</evidence>
<evidence type="ECO:0000313" key="8">
    <source>
        <dbReference type="EMBL" id="AGZ43470.1"/>
    </source>
</evidence>
<evidence type="ECO:0000256" key="1">
    <source>
        <dbReference type="ARBA" id="ARBA00004141"/>
    </source>
</evidence>
<dbReference type="InterPro" id="IPR052185">
    <property type="entry name" value="IPC_Synthase-Related"/>
</dbReference>
<feature type="transmembrane region" description="Helical" evidence="6">
    <location>
        <begin position="188"/>
        <end position="203"/>
    </location>
</feature>
<feature type="transmembrane region" description="Helical" evidence="6">
    <location>
        <begin position="108"/>
        <end position="126"/>
    </location>
</feature>
<sequence>MSVASEERPAPLRELALIAALWVAYSLGRLVADGRVDEALVNADRVWEIERLLRFPGETGLQHLILRAGDLVQVANSYYAYVHFPATIGFLLWVYLRRPGHYRAVRTTLALLTGAALVVHLMFPLAPPRMLAETGLVDTGHLFGPSVYGTPGTDDLTNQYAAMPSLHVGWALLVAITLIRLTSGRRRWLWLAHPLLTLLVVVGTANHYWLDAIVVSVLLAAILRLTTTAERRPAPPPVPHPRRIRGGGPGRRPRRGSRPRTTRVPGRP</sequence>
<accession>U5W638</accession>
<gene>
    <name evidence="8" type="ORF">AFR_26030</name>
</gene>
<evidence type="ECO:0000256" key="3">
    <source>
        <dbReference type="ARBA" id="ARBA00022989"/>
    </source>
</evidence>
<dbReference type="AlphaFoldDB" id="U5W638"/>
<dbReference type="Pfam" id="PF14378">
    <property type="entry name" value="PAP2_3"/>
    <property type="match status" value="1"/>
</dbReference>
<dbReference type="PATRIC" id="fig|1246995.3.peg.5277"/>
<dbReference type="RefSeq" id="WP_023364205.1">
    <property type="nucleotide sequence ID" value="NC_022657.1"/>
</dbReference>
<feature type="transmembrane region" description="Helical" evidence="6">
    <location>
        <begin position="160"/>
        <end position="181"/>
    </location>
</feature>
<comment type="subcellular location">
    <subcellularLocation>
        <location evidence="1">Membrane</location>
        <topology evidence="1">Multi-pass membrane protein</topology>
    </subcellularLocation>
</comment>
<feature type="region of interest" description="Disordered" evidence="5">
    <location>
        <begin position="231"/>
        <end position="268"/>
    </location>
</feature>
<dbReference type="PANTHER" id="PTHR31310">
    <property type="match status" value="1"/>
</dbReference>
<protein>
    <recommendedName>
        <fullName evidence="7">Inositolphosphotransferase Aur1/Ipt1 domain-containing protein</fullName>
    </recommendedName>
</protein>
<keyword evidence="3 6" id="KW-1133">Transmembrane helix</keyword>
<feature type="transmembrane region" description="Helical" evidence="6">
    <location>
        <begin position="78"/>
        <end position="96"/>
    </location>
</feature>
<keyword evidence="9" id="KW-1185">Reference proteome</keyword>
<dbReference type="KEGG" id="afs:AFR_26030"/>
<evidence type="ECO:0000313" key="9">
    <source>
        <dbReference type="Proteomes" id="UP000017746"/>
    </source>
</evidence>
<feature type="domain" description="Inositolphosphotransferase Aur1/Ipt1" evidence="7">
    <location>
        <begin position="46"/>
        <end position="223"/>
    </location>
</feature>
<dbReference type="HOGENOM" id="CLU_056733_1_1_11"/>
<feature type="compositionally biased region" description="Basic residues" evidence="5">
    <location>
        <begin position="240"/>
        <end position="261"/>
    </location>
</feature>